<organism evidence="2 3">
    <name type="scientific">Vibrio ostreicida</name>
    <dbReference type="NCBI Taxonomy" id="526588"/>
    <lineage>
        <taxon>Bacteria</taxon>
        <taxon>Pseudomonadati</taxon>
        <taxon>Pseudomonadota</taxon>
        <taxon>Gammaproteobacteria</taxon>
        <taxon>Vibrionales</taxon>
        <taxon>Vibrionaceae</taxon>
        <taxon>Vibrio</taxon>
    </lineage>
</organism>
<dbReference type="EMBL" id="JAUFQC010000001">
    <property type="protein sequence ID" value="MDN3610242.1"/>
    <property type="molecule type" value="Genomic_DNA"/>
</dbReference>
<dbReference type="RefSeq" id="WP_076589408.1">
    <property type="nucleotide sequence ID" value="NZ_JABEYA020000001.1"/>
</dbReference>
<dbReference type="InterPro" id="IPR009576">
    <property type="entry name" value="Biofilm_formation_YgiB"/>
</dbReference>
<feature type="compositionally biased region" description="Low complexity" evidence="1">
    <location>
        <begin position="262"/>
        <end position="283"/>
    </location>
</feature>
<evidence type="ECO:0000313" key="3">
    <source>
        <dbReference type="Proteomes" id="UP001238540"/>
    </source>
</evidence>
<dbReference type="Pfam" id="PF06693">
    <property type="entry name" value="DUF1190"/>
    <property type="match status" value="1"/>
</dbReference>
<evidence type="ECO:0000313" key="2">
    <source>
        <dbReference type="EMBL" id="MDN3610242.1"/>
    </source>
</evidence>
<name>A0ABT8BU06_9VIBR</name>
<evidence type="ECO:0000256" key="1">
    <source>
        <dbReference type="SAM" id="MobiDB-lite"/>
    </source>
</evidence>
<feature type="compositionally biased region" description="Gly residues" evidence="1">
    <location>
        <begin position="284"/>
        <end position="298"/>
    </location>
</feature>
<keyword evidence="3" id="KW-1185">Reference proteome</keyword>
<sequence>MSKKKGHVNVSRHLIGDRKPIVLFLGLGAAASITGCDTSPASYVAFTQLKTCEGILPGQCNAAYKLAEKEAQRTAIKYMVESECERDFGQYMCVEQGNNVWYPRMAGFITHSNGVEGFVQPFFTSFNTAYSKFGKALLADGREIGEVRDMDGHYLQLEDAFTKALPTITAETGLNGDQIQDSDNSVLNAALATYLVAEAIDEGGDYLSEREKSKRYKLHLKQGRADGKQYKVTSGTARIGKTNKPTTYKTSSQLQKTSPQLKKTVSQTKSTYKSSSATKTSSSGGFGQSGRSFGGYGG</sequence>
<feature type="compositionally biased region" description="Polar residues" evidence="1">
    <location>
        <begin position="243"/>
        <end position="261"/>
    </location>
</feature>
<reference evidence="3" key="1">
    <citation type="journal article" date="2019" name="Int. J. Syst. Evol. Microbiol.">
        <title>The Global Catalogue of Microorganisms (GCM) 10K type strain sequencing project: providing services to taxonomists for standard genome sequencing and annotation.</title>
        <authorList>
            <consortium name="The Broad Institute Genomics Platform"/>
            <consortium name="The Broad Institute Genome Sequencing Center for Infectious Disease"/>
            <person name="Wu L."/>
            <person name="Ma J."/>
        </authorList>
    </citation>
    <scope>NUCLEOTIDE SEQUENCE [LARGE SCALE GENOMIC DNA]</scope>
    <source>
        <strain evidence="3">CECT 7398</strain>
    </source>
</reference>
<feature type="region of interest" description="Disordered" evidence="1">
    <location>
        <begin position="227"/>
        <end position="298"/>
    </location>
</feature>
<gene>
    <name evidence="2" type="ORF">QWZ16_11070</name>
</gene>
<protein>
    <submittedName>
        <fullName evidence="2">DUF1190 domain-containing protein</fullName>
    </submittedName>
</protein>
<accession>A0ABT8BU06</accession>
<proteinExistence type="predicted"/>
<comment type="caution">
    <text evidence="2">The sequence shown here is derived from an EMBL/GenBank/DDBJ whole genome shotgun (WGS) entry which is preliminary data.</text>
</comment>
<dbReference type="Proteomes" id="UP001238540">
    <property type="component" value="Unassembled WGS sequence"/>
</dbReference>